<evidence type="ECO:0000259" key="7">
    <source>
        <dbReference type="Pfam" id="PF04991"/>
    </source>
</evidence>
<keyword evidence="3" id="KW-1133">Transmembrane helix</keyword>
<keyword evidence="4" id="KW-0472">Membrane</keyword>
<dbReference type="OrthoDB" id="444255at2759"/>
<keyword evidence="6" id="KW-0732">Signal</keyword>
<keyword evidence="2" id="KW-0812">Transmembrane</keyword>
<feature type="region of interest" description="Disordered" evidence="5">
    <location>
        <begin position="273"/>
        <end position="299"/>
    </location>
</feature>
<proteinExistence type="predicted"/>
<dbReference type="Proteomes" id="UP000237481">
    <property type="component" value="Unassembled WGS sequence"/>
</dbReference>
<evidence type="ECO:0000256" key="3">
    <source>
        <dbReference type="ARBA" id="ARBA00022989"/>
    </source>
</evidence>
<keyword evidence="9" id="KW-1185">Reference proteome</keyword>
<feature type="domain" description="LicD/FKTN/FKRP nucleotidyltransferase" evidence="7">
    <location>
        <begin position="94"/>
        <end position="201"/>
    </location>
</feature>
<name>A0A2S4L1Z5_9HYPO</name>
<dbReference type="GO" id="GO:0016020">
    <property type="term" value="C:membrane"/>
    <property type="evidence" value="ECO:0007669"/>
    <property type="project" value="UniProtKB-SubCell"/>
</dbReference>
<dbReference type="PANTHER" id="PTHR15407:SF28">
    <property type="entry name" value="RIBITOL-5-PHOSPHATE TRANSFERASE FKTN"/>
    <property type="match status" value="1"/>
</dbReference>
<sequence length="299" mass="34657">MAAAMPSLGALLVVCLAALGLASPARSRDGGHDAASMARRDEDGYGWTPKYFHEPGGSLARGHYDQRFFQDEIPYDEHRVVLRDLVRSYLAAMHAHGVETWLAHGTLLGWWWNGQIMPWDYDLDVQVASNTLQWMADRLNRTEHLHNSTDAQPKTYMLDVNPHHVDVDRGDGMNIIDARWIDTTNGMFIDITAVREREPDRPGYWSCKNMHRYASQDLWPMRVSEFEGAKARIPYNFEQILVDEYGPDSLVTEEYEGHRWDRGIKEWVKMTPEGEQRHHEMAKERKRQEMIREGRLPPE</sequence>
<feature type="signal peptide" evidence="6">
    <location>
        <begin position="1"/>
        <end position="27"/>
    </location>
</feature>
<comment type="caution">
    <text evidence="8">The sequence shown here is derived from an EMBL/GenBank/DDBJ whole genome shotgun (WGS) entry which is preliminary data.</text>
</comment>
<dbReference type="InterPro" id="IPR007074">
    <property type="entry name" value="LicD/FKTN/FKRP_NTP_transf"/>
</dbReference>
<dbReference type="PANTHER" id="PTHR15407">
    <property type="entry name" value="FUKUTIN-RELATED"/>
    <property type="match status" value="1"/>
</dbReference>
<evidence type="ECO:0000256" key="6">
    <source>
        <dbReference type="SAM" id="SignalP"/>
    </source>
</evidence>
<evidence type="ECO:0000313" key="8">
    <source>
        <dbReference type="EMBL" id="POR36417.1"/>
    </source>
</evidence>
<evidence type="ECO:0000313" key="9">
    <source>
        <dbReference type="Proteomes" id="UP000237481"/>
    </source>
</evidence>
<accession>A0A2S4L1Z5</accession>
<dbReference type="EMBL" id="PKSG01000325">
    <property type="protein sequence ID" value="POR36417.1"/>
    <property type="molecule type" value="Genomic_DNA"/>
</dbReference>
<reference evidence="8 9" key="1">
    <citation type="submission" date="2018-01" db="EMBL/GenBank/DDBJ databases">
        <title>Harnessing the power of phylogenomics to disentangle the directionality and signatures of interkingdom host jumping in the parasitic fungal genus Tolypocladium.</title>
        <authorList>
            <person name="Quandt C.A."/>
            <person name="Patterson W."/>
            <person name="Spatafora J.W."/>
        </authorList>
    </citation>
    <scope>NUCLEOTIDE SEQUENCE [LARGE SCALE GENOMIC DNA]</scope>
    <source>
        <strain evidence="8 9">NRBC 100945</strain>
    </source>
</reference>
<dbReference type="InterPro" id="IPR009644">
    <property type="entry name" value="FKTN/MNN4/W02B3.4-1"/>
</dbReference>
<evidence type="ECO:0000256" key="2">
    <source>
        <dbReference type="ARBA" id="ARBA00022692"/>
    </source>
</evidence>
<dbReference type="AlphaFoldDB" id="A0A2S4L1Z5"/>
<feature type="chain" id="PRO_5015529935" evidence="6">
    <location>
        <begin position="28"/>
        <end position="299"/>
    </location>
</feature>
<evidence type="ECO:0000256" key="1">
    <source>
        <dbReference type="ARBA" id="ARBA00004167"/>
    </source>
</evidence>
<protein>
    <submittedName>
        <fullName evidence="8">Protein MNN4</fullName>
    </submittedName>
</protein>
<dbReference type="Pfam" id="PF04991">
    <property type="entry name" value="LicD"/>
    <property type="match status" value="1"/>
</dbReference>
<organism evidence="8 9">
    <name type="scientific">Tolypocladium paradoxum</name>
    <dbReference type="NCBI Taxonomy" id="94208"/>
    <lineage>
        <taxon>Eukaryota</taxon>
        <taxon>Fungi</taxon>
        <taxon>Dikarya</taxon>
        <taxon>Ascomycota</taxon>
        <taxon>Pezizomycotina</taxon>
        <taxon>Sordariomycetes</taxon>
        <taxon>Hypocreomycetidae</taxon>
        <taxon>Hypocreales</taxon>
        <taxon>Ophiocordycipitaceae</taxon>
        <taxon>Tolypocladium</taxon>
    </lineage>
</organism>
<dbReference type="GO" id="GO:0009100">
    <property type="term" value="P:glycoprotein metabolic process"/>
    <property type="evidence" value="ECO:0007669"/>
    <property type="project" value="UniProtKB-ARBA"/>
</dbReference>
<dbReference type="STRING" id="94208.A0A2S4L1Z5"/>
<comment type="subcellular location">
    <subcellularLocation>
        <location evidence="1">Membrane</location>
        <topology evidence="1">Single-pass membrane protein</topology>
    </subcellularLocation>
</comment>
<evidence type="ECO:0000256" key="5">
    <source>
        <dbReference type="SAM" id="MobiDB-lite"/>
    </source>
</evidence>
<gene>
    <name evidence="8" type="ORF">TPAR_03385</name>
</gene>
<evidence type="ECO:0000256" key="4">
    <source>
        <dbReference type="ARBA" id="ARBA00023136"/>
    </source>
</evidence>